<dbReference type="PANTHER" id="PTHR43133">
    <property type="entry name" value="RNA POLYMERASE ECF-TYPE SIGMA FACTO"/>
    <property type="match status" value="1"/>
</dbReference>
<evidence type="ECO:0000313" key="8">
    <source>
        <dbReference type="Proteomes" id="UP000245647"/>
    </source>
</evidence>
<dbReference type="SUPFAM" id="SSF88946">
    <property type="entry name" value="Sigma2 domain of RNA polymerase sigma factors"/>
    <property type="match status" value="1"/>
</dbReference>
<dbReference type="GO" id="GO:0006352">
    <property type="term" value="P:DNA-templated transcription initiation"/>
    <property type="evidence" value="ECO:0007669"/>
    <property type="project" value="InterPro"/>
</dbReference>
<feature type="domain" description="RNA polymerase sigma-70 region 2" evidence="5">
    <location>
        <begin position="24"/>
        <end position="89"/>
    </location>
</feature>
<keyword evidence="4" id="KW-0804">Transcription</keyword>
<organism evidence="7 8">
    <name type="scientific">Pararcticibacter amylolyticus</name>
    <dbReference type="NCBI Taxonomy" id="2173175"/>
    <lineage>
        <taxon>Bacteria</taxon>
        <taxon>Pseudomonadati</taxon>
        <taxon>Bacteroidota</taxon>
        <taxon>Sphingobacteriia</taxon>
        <taxon>Sphingobacteriales</taxon>
        <taxon>Sphingobacteriaceae</taxon>
        <taxon>Pararcticibacter</taxon>
    </lineage>
</organism>
<evidence type="ECO:0000313" key="7">
    <source>
        <dbReference type="EMBL" id="PWG79865.1"/>
    </source>
</evidence>
<dbReference type="Pfam" id="PF08281">
    <property type="entry name" value="Sigma70_r4_2"/>
    <property type="match status" value="1"/>
</dbReference>
<evidence type="ECO:0000259" key="5">
    <source>
        <dbReference type="Pfam" id="PF04542"/>
    </source>
</evidence>
<proteinExistence type="inferred from homology"/>
<dbReference type="PANTHER" id="PTHR43133:SF46">
    <property type="entry name" value="RNA POLYMERASE SIGMA-70 FACTOR ECF SUBFAMILY"/>
    <property type="match status" value="1"/>
</dbReference>
<dbReference type="GO" id="GO:0016987">
    <property type="term" value="F:sigma factor activity"/>
    <property type="evidence" value="ECO:0007669"/>
    <property type="project" value="UniProtKB-KW"/>
</dbReference>
<evidence type="ECO:0000256" key="2">
    <source>
        <dbReference type="ARBA" id="ARBA00023015"/>
    </source>
</evidence>
<dbReference type="GO" id="GO:0003677">
    <property type="term" value="F:DNA binding"/>
    <property type="evidence" value="ECO:0007669"/>
    <property type="project" value="InterPro"/>
</dbReference>
<dbReference type="Proteomes" id="UP000245647">
    <property type="component" value="Unassembled WGS sequence"/>
</dbReference>
<dbReference type="InterPro" id="IPR039425">
    <property type="entry name" value="RNA_pol_sigma-70-like"/>
</dbReference>
<evidence type="ECO:0000256" key="1">
    <source>
        <dbReference type="ARBA" id="ARBA00010641"/>
    </source>
</evidence>
<dbReference type="AlphaFoldDB" id="A0A2U2PEN8"/>
<keyword evidence="2" id="KW-0805">Transcription regulation</keyword>
<dbReference type="SUPFAM" id="SSF88659">
    <property type="entry name" value="Sigma3 and sigma4 domains of RNA polymerase sigma factors"/>
    <property type="match status" value="1"/>
</dbReference>
<dbReference type="InterPro" id="IPR007627">
    <property type="entry name" value="RNA_pol_sigma70_r2"/>
</dbReference>
<evidence type="ECO:0000256" key="4">
    <source>
        <dbReference type="ARBA" id="ARBA00023163"/>
    </source>
</evidence>
<dbReference type="InterPro" id="IPR013325">
    <property type="entry name" value="RNA_pol_sigma_r2"/>
</dbReference>
<evidence type="ECO:0000259" key="6">
    <source>
        <dbReference type="Pfam" id="PF08281"/>
    </source>
</evidence>
<dbReference type="NCBIfam" id="TIGR02937">
    <property type="entry name" value="sigma70-ECF"/>
    <property type="match status" value="1"/>
</dbReference>
<evidence type="ECO:0000256" key="3">
    <source>
        <dbReference type="ARBA" id="ARBA00023082"/>
    </source>
</evidence>
<keyword evidence="8" id="KW-1185">Reference proteome</keyword>
<gene>
    <name evidence="7" type="ORF">DDR33_15205</name>
</gene>
<comment type="caution">
    <text evidence="7">The sequence shown here is derived from an EMBL/GenBank/DDBJ whole genome shotgun (WGS) entry which is preliminary data.</text>
</comment>
<sequence length="190" mass="22638">MEITGSTIIELLREGNESAFEQVFKEYYKRLHAYGYTFVRDDEAAEEIVQNVFCRIWEKKDQLNTGGSIKSYLYRAVHNESLNYLKHHKVRAKYEQYYTGHMSEEYDYSSRKMETSELEGHIQKAMSELPAQCRIIFHLSRFEHLKYQQIADQLGISVKTVENQMGKALKLMRLKLVEFLPVFLLLFWRF</sequence>
<keyword evidence="3" id="KW-0731">Sigma factor</keyword>
<dbReference type="EMBL" id="QEAS01000012">
    <property type="protein sequence ID" value="PWG79865.1"/>
    <property type="molecule type" value="Genomic_DNA"/>
</dbReference>
<accession>A0A2U2PEN8</accession>
<dbReference type="Gene3D" id="1.10.10.10">
    <property type="entry name" value="Winged helix-like DNA-binding domain superfamily/Winged helix DNA-binding domain"/>
    <property type="match status" value="1"/>
</dbReference>
<dbReference type="InterPro" id="IPR013249">
    <property type="entry name" value="RNA_pol_sigma70_r4_t2"/>
</dbReference>
<dbReference type="InterPro" id="IPR036388">
    <property type="entry name" value="WH-like_DNA-bd_sf"/>
</dbReference>
<comment type="similarity">
    <text evidence="1">Belongs to the sigma-70 factor family. ECF subfamily.</text>
</comment>
<protein>
    <submittedName>
        <fullName evidence="7">RNA polymerase sigma-70 factor</fullName>
    </submittedName>
</protein>
<feature type="domain" description="RNA polymerase sigma factor 70 region 4 type 2" evidence="6">
    <location>
        <begin position="122"/>
        <end position="172"/>
    </location>
</feature>
<dbReference type="NCBIfam" id="TIGR02985">
    <property type="entry name" value="Sig70_bacteroi1"/>
    <property type="match status" value="1"/>
</dbReference>
<dbReference type="InterPro" id="IPR014327">
    <property type="entry name" value="RNA_pol_sigma70_bacteroid"/>
</dbReference>
<dbReference type="InterPro" id="IPR013324">
    <property type="entry name" value="RNA_pol_sigma_r3/r4-like"/>
</dbReference>
<dbReference type="OrthoDB" id="1100095at2"/>
<dbReference type="Gene3D" id="1.10.1740.10">
    <property type="match status" value="1"/>
</dbReference>
<dbReference type="CDD" id="cd06171">
    <property type="entry name" value="Sigma70_r4"/>
    <property type="match status" value="1"/>
</dbReference>
<dbReference type="Pfam" id="PF04542">
    <property type="entry name" value="Sigma70_r2"/>
    <property type="match status" value="1"/>
</dbReference>
<reference evidence="7 8" key="1">
    <citation type="submission" date="2018-04" db="EMBL/GenBank/DDBJ databases">
        <title>Pedobacter chongqingensis sp. nov., isolated from a rottenly hemp rope.</title>
        <authorList>
            <person name="Cai Y."/>
        </authorList>
    </citation>
    <scope>NUCLEOTIDE SEQUENCE [LARGE SCALE GENOMIC DNA]</scope>
    <source>
        <strain evidence="7 8">FJ4-8</strain>
    </source>
</reference>
<name>A0A2U2PEN8_9SPHI</name>
<dbReference type="InterPro" id="IPR014284">
    <property type="entry name" value="RNA_pol_sigma-70_dom"/>
</dbReference>